<dbReference type="GO" id="GO:0008654">
    <property type="term" value="P:phospholipid biosynthetic process"/>
    <property type="evidence" value="ECO:0007669"/>
    <property type="project" value="UniProtKB-KW"/>
</dbReference>
<dbReference type="SUPFAM" id="SSF48317">
    <property type="entry name" value="Acid phosphatase/Vanadium-dependent haloperoxidase"/>
    <property type="match status" value="1"/>
</dbReference>
<evidence type="ECO:0000256" key="5">
    <source>
        <dbReference type="ARBA" id="ARBA00022679"/>
    </source>
</evidence>
<keyword evidence="4" id="KW-0444">Lipid biosynthesis</keyword>
<feature type="transmembrane region" description="Helical" evidence="19">
    <location>
        <begin position="132"/>
        <end position="149"/>
    </location>
</feature>
<evidence type="ECO:0000256" key="13">
    <source>
        <dbReference type="ARBA" id="ARBA00023209"/>
    </source>
</evidence>
<feature type="transmembrane region" description="Helical" evidence="19">
    <location>
        <begin position="27"/>
        <end position="44"/>
    </location>
</feature>
<comment type="cofactor">
    <cofactor evidence="18">
        <name>Mg(2+)</name>
        <dbReference type="ChEBI" id="CHEBI:18420"/>
    </cofactor>
    <text evidence="18">Mn(2+), Zn(2+), Cd(2+) and Co(2+) support activity to lesser extents.</text>
</comment>
<keyword evidence="5" id="KW-0808">Transferase</keyword>
<keyword evidence="9 17" id="KW-0067">ATP-binding</keyword>
<gene>
    <name evidence="21" type="ORF">CCE28_12125</name>
</gene>
<feature type="binding site" evidence="17">
    <location>
        <begin position="81"/>
        <end position="83"/>
    </location>
    <ligand>
        <name>ATP</name>
        <dbReference type="ChEBI" id="CHEBI:30616"/>
    </ligand>
</feature>
<dbReference type="PANTHER" id="PTHR34299:SF1">
    <property type="entry name" value="DIACYLGLYCEROL KINASE"/>
    <property type="match status" value="1"/>
</dbReference>
<evidence type="ECO:0000256" key="15">
    <source>
        <dbReference type="PIRSR" id="PIRSR600829-1"/>
    </source>
</evidence>
<name>A0A267MH85_9FIRM</name>
<evidence type="ECO:0000256" key="7">
    <source>
        <dbReference type="ARBA" id="ARBA00022741"/>
    </source>
</evidence>
<evidence type="ECO:0000256" key="17">
    <source>
        <dbReference type="PIRSR" id="PIRSR600829-3"/>
    </source>
</evidence>
<evidence type="ECO:0000256" key="2">
    <source>
        <dbReference type="ARBA" id="ARBA00005967"/>
    </source>
</evidence>
<evidence type="ECO:0000256" key="4">
    <source>
        <dbReference type="ARBA" id="ARBA00022516"/>
    </source>
</evidence>
<dbReference type="InterPro" id="IPR036938">
    <property type="entry name" value="PAP2/HPO_sf"/>
</dbReference>
<keyword evidence="18" id="KW-0460">Magnesium</keyword>
<evidence type="ECO:0000256" key="16">
    <source>
        <dbReference type="PIRSR" id="PIRSR600829-2"/>
    </source>
</evidence>
<dbReference type="GO" id="GO:0016301">
    <property type="term" value="F:kinase activity"/>
    <property type="evidence" value="ECO:0007669"/>
    <property type="project" value="UniProtKB-KW"/>
</dbReference>
<evidence type="ECO:0000256" key="3">
    <source>
        <dbReference type="ARBA" id="ARBA00022475"/>
    </source>
</evidence>
<comment type="caution">
    <text evidence="21">The sequence shown here is derived from an EMBL/GenBank/DDBJ whole genome shotgun (WGS) entry which is preliminary data.</text>
</comment>
<evidence type="ECO:0000256" key="9">
    <source>
        <dbReference type="ARBA" id="ARBA00022840"/>
    </source>
</evidence>
<organism evidence="21 22">
    <name type="scientific">Anaeromicrobium sediminis</name>
    <dbReference type="NCBI Taxonomy" id="1478221"/>
    <lineage>
        <taxon>Bacteria</taxon>
        <taxon>Bacillati</taxon>
        <taxon>Bacillota</taxon>
        <taxon>Clostridia</taxon>
        <taxon>Peptostreptococcales</taxon>
        <taxon>Thermotaleaceae</taxon>
        <taxon>Anaeromicrobium</taxon>
    </lineage>
</organism>
<comment type="subcellular location">
    <subcellularLocation>
        <location evidence="1">Cell membrane</location>
        <topology evidence="1">Multi-pass membrane protein</topology>
    </subcellularLocation>
</comment>
<dbReference type="GO" id="GO:0005524">
    <property type="term" value="F:ATP binding"/>
    <property type="evidence" value="ECO:0007669"/>
    <property type="project" value="UniProtKB-KW"/>
</dbReference>
<accession>A0A267MH85</accession>
<feature type="transmembrane region" description="Helical" evidence="19">
    <location>
        <begin position="169"/>
        <end position="198"/>
    </location>
</feature>
<feature type="transmembrane region" description="Helical" evidence="19">
    <location>
        <begin position="91"/>
        <end position="112"/>
    </location>
</feature>
<keyword evidence="13" id="KW-0594">Phospholipid biosynthesis</keyword>
<feature type="binding site" evidence="18">
    <location>
        <position position="72"/>
    </location>
    <ligand>
        <name>a divalent metal cation</name>
        <dbReference type="ChEBI" id="CHEBI:60240"/>
    </ligand>
</feature>
<keyword evidence="18" id="KW-0479">Metal-binding</keyword>
<feature type="binding site" evidence="16">
    <location>
        <position position="65"/>
    </location>
    <ligand>
        <name>substrate</name>
    </ligand>
</feature>
<evidence type="ECO:0000256" key="1">
    <source>
        <dbReference type="ARBA" id="ARBA00004651"/>
    </source>
</evidence>
<evidence type="ECO:0000313" key="21">
    <source>
        <dbReference type="EMBL" id="PAB58924.1"/>
    </source>
</evidence>
<feature type="transmembrane region" description="Helical" evidence="19">
    <location>
        <begin position="210"/>
        <end position="231"/>
    </location>
</feature>
<dbReference type="InterPro" id="IPR000326">
    <property type="entry name" value="PAP2/HPO"/>
</dbReference>
<feature type="domain" description="Phosphatidic acid phosphatase type 2/haloperoxidase" evidence="20">
    <location>
        <begin position="156"/>
        <end position="231"/>
    </location>
</feature>
<feature type="active site" description="Proton acceptor" evidence="15">
    <location>
        <position position="65"/>
    </location>
</feature>
<evidence type="ECO:0000256" key="10">
    <source>
        <dbReference type="ARBA" id="ARBA00022989"/>
    </source>
</evidence>
<sequence>MKVRKLIDSFNYAIDGIFYSIKTQRNMKIHIMMAILVILGSMFFDLTKWDLALVLFSISLVIITEMINTSIEVTIDLITKEYHPLAKIAKNVAAGGVLLAALNSILVAYIVFYDKFIPIAERLFHKIRRTSLHISFLSFLIVIISVIIIKLQKGKGTPLKGGMPSGHTAAAFSILTSIIFISGNIYVILLALILAILVAQSRIEGKIHTWFQVFIGGILGIGITLLFFHLLGSNSFPSL</sequence>
<keyword evidence="11" id="KW-0443">Lipid metabolism</keyword>
<dbReference type="InterPro" id="IPR000829">
    <property type="entry name" value="DAGK"/>
</dbReference>
<evidence type="ECO:0000256" key="18">
    <source>
        <dbReference type="PIRSR" id="PIRSR600829-4"/>
    </source>
</evidence>
<evidence type="ECO:0000259" key="20">
    <source>
        <dbReference type="Pfam" id="PF01569"/>
    </source>
</evidence>
<evidence type="ECO:0000256" key="12">
    <source>
        <dbReference type="ARBA" id="ARBA00023136"/>
    </source>
</evidence>
<keyword evidence="22" id="KW-1185">Reference proteome</keyword>
<evidence type="ECO:0000256" key="11">
    <source>
        <dbReference type="ARBA" id="ARBA00023098"/>
    </source>
</evidence>
<protein>
    <submittedName>
        <fullName evidence="21">Diacylglycerol kinase</fullName>
    </submittedName>
</protein>
<dbReference type="Pfam" id="PF01219">
    <property type="entry name" value="DAGK_prokar"/>
    <property type="match status" value="1"/>
</dbReference>
<dbReference type="GO" id="GO:0005886">
    <property type="term" value="C:plasma membrane"/>
    <property type="evidence" value="ECO:0007669"/>
    <property type="project" value="UniProtKB-SubCell"/>
</dbReference>
<evidence type="ECO:0000313" key="22">
    <source>
        <dbReference type="Proteomes" id="UP000216024"/>
    </source>
</evidence>
<dbReference type="InterPro" id="IPR036945">
    <property type="entry name" value="DAGK_sf"/>
</dbReference>
<keyword evidence="6 19" id="KW-0812">Transmembrane</keyword>
<dbReference type="Pfam" id="PF01569">
    <property type="entry name" value="PAP2"/>
    <property type="match status" value="1"/>
</dbReference>
<proteinExistence type="inferred from homology"/>
<evidence type="ECO:0000256" key="14">
    <source>
        <dbReference type="ARBA" id="ARBA00023264"/>
    </source>
</evidence>
<feature type="binding site" evidence="17">
    <location>
        <position position="12"/>
    </location>
    <ligand>
        <name>ATP</name>
        <dbReference type="ChEBI" id="CHEBI:30616"/>
    </ligand>
</feature>
<dbReference type="GO" id="GO:0046872">
    <property type="term" value="F:metal ion binding"/>
    <property type="evidence" value="ECO:0007669"/>
    <property type="project" value="UniProtKB-KW"/>
</dbReference>
<keyword evidence="10 19" id="KW-1133">Transmembrane helix</keyword>
<dbReference type="EMBL" id="NIBG01000010">
    <property type="protein sequence ID" value="PAB58924.1"/>
    <property type="molecule type" value="Genomic_DNA"/>
</dbReference>
<dbReference type="PANTHER" id="PTHR34299">
    <property type="entry name" value="DIACYLGLYCEROL KINASE"/>
    <property type="match status" value="1"/>
</dbReference>
<keyword evidence="8 21" id="KW-0418">Kinase</keyword>
<comment type="similarity">
    <text evidence="2">Belongs to the bacterial diacylglycerol kinase family.</text>
</comment>
<evidence type="ECO:0000256" key="19">
    <source>
        <dbReference type="SAM" id="Phobius"/>
    </source>
</evidence>
<feature type="binding site" evidence="17">
    <location>
        <position position="72"/>
    </location>
    <ligand>
        <name>ATP</name>
        <dbReference type="ChEBI" id="CHEBI:30616"/>
    </ligand>
</feature>
<evidence type="ECO:0000256" key="6">
    <source>
        <dbReference type="ARBA" id="ARBA00022692"/>
    </source>
</evidence>
<dbReference type="Gene3D" id="1.10.287.3610">
    <property type="match status" value="1"/>
</dbReference>
<keyword evidence="14" id="KW-1208">Phospholipid metabolism</keyword>
<dbReference type="CDD" id="cd14266">
    <property type="entry name" value="UDPK_IM_PAP2_like"/>
    <property type="match status" value="1"/>
</dbReference>
<reference evidence="21 22" key="1">
    <citation type="submission" date="2017-06" db="EMBL/GenBank/DDBJ databases">
        <title>Draft genome sequence of anaerobic fermentative bacterium Anaeromicrobium sediminis DY2726D isolated from West Pacific Ocean sediments.</title>
        <authorList>
            <person name="Zeng X."/>
        </authorList>
    </citation>
    <scope>NUCLEOTIDE SEQUENCE [LARGE SCALE GENOMIC DNA]</scope>
    <source>
        <strain evidence="21 22">DY2726D</strain>
    </source>
</reference>
<keyword evidence="3" id="KW-1003">Cell membrane</keyword>
<dbReference type="Proteomes" id="UP000216024">
    <property type="component" value="Unassembled WGS sequence"/>
</dbReference>
<keyword evidence="12 19" id="KW-0472">Membrane</keyword>
<keyword evidence="7 17" id="KW-0547">Nucleotide-binding</keyword>
<dbReference type="AlphaFoldDB" id="A0A267MH85"/>
<dbReference type="RefSeq" id="WP_095133990.1">
    <property type="nucleotide sequence ID" value="NZ_NIBG01000010.1"/>
</dbReference>
<dbReference type="Gene3D" id="1.20.144.10">
    <property type="entry name" value="Phosphatidic acid phosphatase type 2/haloperoxidase"/>
    <property type="match status" value="1"/>
</dbReference>
<evidence type="ECO:0000256" key="8">
    <source>
        <dbReference type="ARBA" id="ARBA00022777"/>
    </source>
</evidence>
<dbReference type="OrthoDB" id="9789934at2"/>